<evidence type="ECO:0000259" key="1">
    <source>
        <dbReference type="PROSITE" id="PS50097"/>
    </source>
</evidence>
<dbReference type="EMBL" id="ML987193">
    <property type="protein sequence ID" value="KAF2251371.1"/>
    <property type="molecule type" value="Genomic_DNA"/>
</dbReference>
<dbReference type="Proteomes" id="UP000800094">
    <property type="component" value="Unassembled WGS sequence"/>
</dbReference>
<dbReference type="AlphaFoldDB" id="A0A6A6ILR0"/>
<organism evidence="2 3">
    <name type="scientific">Trematosphaeria pertusa</name>
    <dbReference type="NCBI Taxonomy" id="390896"/>
    <lineage>
        <taxon>Eukaryota</taxon>
        <taxon>Fungi</taxon>
        <taxon>Dikarya</taxon>
        <taxon>Ascomycota</taxon>
        <taxon>Pezizomycotina</taxon>
        <taxon>Dothideomycetes</taxon>
        <taxon>Pleosporomycetidae</taxon>
        <taxon>Pleosporales</taxon>
        <taxon>Massarineae</taxon>
        <taxon>Trematosphaeriaceae</taxon>
        <taxon>Trematosphaeria</taxon>
    </lineage>
</organism>
<feature type="domain" description="BTB" evidence="1">
    <location>
        <begin position="289"/>
        <end position="365"/>
    </location>
</feature>
<feature type="domain" description="BTB" evidence="1">
    <location>
        <begin position="23"/>
        <end position="87"/>
    </location>
</feature>
<evidence type="ECO:0000313" key="3">
    <source>
        <dbReference type="Proteomes" id="UP000800094"/>
    </source>
</evidence>
<dbReference type="InterPro" id="IPR000210">
    <property type="entry name" value="BTB/POZ_dom"/>
</dbReference>
<dbReference type="GeneID" id="54588169"/>
<accession>A0A6A6ILR0</accession>
<dbReference type="InterPro" id="IPR011333">
    <property type="entry name" value="SKP1/BTB/POZ_sf"/>
</dbReference>
<protein>
    <recommendedName>
        <fullName evidence="1">BTB domain-containing protein</fullName>
    </recommendedName>
</protein>
<gene>
    <name evidence="2" type="ORF">BU26DRAFT_592541</name>
</gene>
<name>A0A6A6ILR0_9PLEO</name>
<reference evidence="2" key="1">
    <citation type="journal article" date="2020" name="Stud. Mycol.">
        <title>101 Dothideomycetes genomes: a test case for predicting lifestyles and emergence of pathogens.</title>
        <authorList>
            <person name="Haridas S."/>
            <person name="Albert R."/>
            <person name="Binder M."/>
            <person name="Bloem J."/>
            <person name="Labutti K."/>
            <person name="Salamov A."/>
            <person name="Andreopoulos B."/>
            <person name="Baker S."/>
            <person name="Barry K."/>
            <person name="Bills G."/>
            <person name="Bluhm B."/>
            <person name="Cannon C."/>
            <person name="Castanera R."/>
            <person name="Culley D."/>
            <person name="Daum C."/>
            <person name="Ezra D."/>
            <person name="Gonzalez J."/>
            <person name="Henrissat B."/>
            <person name="Kuo A."/>
            <person name="Liang C."/>
            <person name="Lipzen A."/>
            <person name="Lutzoni F."/>
            <person name="Magnuson J."/>
            <person name="Mondo S."/>
            <person name="Nolan M."/>
            <person name="Ohm R."/>
            <person name="Pangilinan J."/>
            <person name="Park H.-J."/>
            <person name="Ramirez L."/>
            <person name="Alfaro M."/>
            <person name="Sun H."/>
            <person name="Tritt A."/>
            <person name="Yoshinaga Y."/>
            <person name="Zwiers L.-H."/>
            <person name="Turgeon B."/>
            <person name="Goodwin S."/>
            <person name="Spatafora J."/>
            <person name="Crous P."/>
            <person name="Grigoriev I."/>
        </authorList>
    </citation>
    <scope>NUCLEOTIDE SEQUENCE</scope>
    <source>
        <strain evidence="2">CBS 122368</strain>
    </source>
</reference>
<keyword evidence="3" id="KW-1185">Reference proteome</keyword>
<dbReference type="Pfam" id="PF00651">
    <property type="entry name" value="BTB"/>
    <property type="match status" value="2"/>
</dbReference>
<evidence type="ECO:0000313" key="2">
    <source>
        <dbReference type="EMBL" id="KAF2251371.1"/>
    </source>
</evidence>
<dbReference type="PANTHER" id="PTHR47843">
    <property type="entry name" value="BTB DOMAIN-CONTAINING PROTEIN-RELATED"/>
    <property type="match status" value="1"/>
</dbReference>
<dbReference type="OrthoDB" id="6359816at2759"/>
<proteinExistence type="predicted"/>
<dbReference type="SUPFAM" id="SSF54695">
    <property type="entry name" value="POZ domain"/>
    <property type="match status" value="2"/>
</dbReference>
<dbReference type="PANTHER" id="PTHR47843:SF5">
    <property type="entry name" value="BTB_POZ DOMAIN PROTEIN"/>
    <property type="match status" value="1"/>
</dbReference>
<dbReference type="RefSeq" id="XP_033686375.1">
    <property type="nucleotide sequence ID" value="XM_033834839.1"/>
</dbReference>
<sequence>MAKASRDQLLASVKGLLTAGDYSDLTITCGDDEYKVHKVVVCSRADFFARAIRLGGQEAQDGKVNLPDDEPAMVKLLVQYLYEGEYEPYLPASTSPPPIAGPATPQTPVVKKKKKFGLSKFPHTCSYDEYGERYCTYPIICEHHTCGRGCNKTCNSFNCDICNPPPKRPIPAGSADQLPTHAKMYEMADKYDVVGLKDLSKDKFSRCCEHFWNEPQFATAAHHAFTTTPDYKKGLRDLVSSTISKHMELIYKPEIQTLMREFNDFALGILLEKAILDSVKELLKSGNYSDFVITCKGDTYRVHKAIICSRADFFARAVRFSGKMIKLKHTSSCITTIAHLKTTLANYRRQLMIQFLYEGEYEPPLPHEPPPPRPERTTEGKLCHYEFPHTCERGCQDSSRIVCPHHRCGYQCRYNCKAFVCTTCQPPVHPAEGKADQLLSHAILYEIADKYDVKGLKELAREKFSRACAKFWDTEEFVAAAKHAWSTTPIEDRGLREVIIKTIAEHMNLLNKPDVMELLTEYSGLAVGVMELRARELGWLKE</sequence>
<dbReference type="CDD" id="cd18186">
    <property type="entry name" value="BTB_POZ_ZBTB_KLHL-like"/>
    <property type="match status" value="2"/>
</dbReference>
<dbReference type="Gene3D" id="3.30.710.10">
    <property type="entry name" value="Potassium Channel Kv1.1, Chain A"/>
    <property type="match status" value="2"/>
</dbReference>
<dbReference type="PROSITE" id="PS50097">
    <property type="entry name" value="BTB"/>
    <property type="match status" value="2"/>
</dbReference>